<feature type="transmembrane region" description="Helical" evidence="5">
    <location>
        <begin position="41"/>
        <end position="58"/>
    </location>
</feature>
<proteinExistence type="predicted"/>
<dbReference type="Pfam" id="PF04193">
    <property type="entry name" value="PQ-loop"/>
    <property type="match status" value="1"/>
</dbReference>
<keyword evidence="2 5" id="KW-0812">Transmembrane</keyword>
<protein>
    <recommendedName>
        <fullName evidence="8">MtN3 and saliva related transmembrane protein</fullName>
    </recommendedName>
</protein>
<dbReference type="InterPro" id="IPR006603">
    <property type="entry name" value="PQ-loop_rpt"/>
</dbReference>
<gene>
    <name evidence="6" type="ORF">GR303_03525</name>
</gene>
<dbReference type="Gene3D" id="1.20.1280.290">
    <property type="match status" value="1"/>
</dbReference>
<keyword evidence="3 5" id="KW-1133">Transmembrane helix</keyword>
<sequence>MADWLPTLLATVAGILSTSSFVPQVLKAWRERDTAAISKRMYLVTVTAFVLWSAYGFLIGSWPLIVFNLLSLALSGTILALKIRNDRSETRATASQGEPEAARSG</sequence>
<name>A0ABW9YY67_9HYPH</name>
<evidence type="ECO:0000256" key="5">
    <source>
        <dbReference type="SAM" id="Phobius"/>
    </source>
</evidence>
<keyword evidence="7" id="KW-1185">Reference proteome</keyword>
<dbReference type="NCBIfam" id="NF037968">
    <property type="entry name" value="SemiSWEET_2"/>
    <property type="match status" value="1"/>
</dbReference>
<evidence type="ECO:0000313" key="7">
    <source>
        <dbReference type="Proteomes" id="UP000818323"/>
    </source>
</evidence>
<dbReference type="EMBL" id="JAAAXJ010000002">
    <property type="protein sequence ID" value="NBJ23419.1"/>
    <property type="molecule type" value="Genomic_DNA"/>
</dbReference>
<evidence type="ECO:0000256" key="4">
    <source>
        <dbReference type="ARBA" id="ARBA00023136"/>
    </source>
</evidence>
<keyword evidence="4 5" id="KW-0472">Membrane</keyword>
<evidence type="ECO:0008006" key="8">
    <source>
        <dbReference type="Google" id="ProtNLM"/>
    </source>
</evidence>
<evidence type="ECO:0000313" key="6">
    <source>
        <dbReference type="EMBL" id="NBJ23419.1"/>
    </source>
</evidence>
<comment type="subcellular location">
    <subcellularLocation>
        <location evidence="1">Membrane</location>
        <topology evidence="1">Multi-pass membrane protein</topology>
    </subcellularLocation>
</comment>
<dbReference type="Proteomes" id="UP000818323">
    <property type="component" value="Unassembled WGS sequence"/>
</dbReference>
<evidence type="ECO:0000256" key="2">
    <source>
        <dbReference type="ARBA" id="ARBA00022692"/>
    </source>
</evidence>
<dbReference type="RefSeq" id="WP_161721376.1">
    <property type="nucleotide sequence ID" value="NZ_JAAAXI010000001.1"/>
</dbReference>
<accession>A0ABW9YY67</accession>
<dbReference type="InterPro" id="IPR047662">
    <property type="entry name" value="SemiSWEET"/>
</dbReference>
<organism evidence="6 7">
    <name type="scientific">Microvirga arsenatis</name>
    <dbReference type="NCBI Taxonomy" id="2692265"/>
    <lineage>
        <taxon>Bacteria</taxon>
        <taxon>Pseudomonadati</taxon>
        <taxon>Pseudomonadota</taxon>
        <taxon>Alphaproteobacteria</taxon>
        <taxon>Hyphomicrobiales</taxon>
        <taxon>Methylobacteriaceae</taxon>
        <taxon>Microvirga</taxon>
    </lineage>
</organism>
<comment type="caution">
    <text evidence="6">The sequence shown here is derived from an EMBL/GenBank/DDBJ whole genome shotgun (WGS) entry which is preliminary data.</text>
</comment>
<evidence type="ECO:0000256" key="3">
    <source>
        <dbReference type="ARBA" id="ARBA00022989"/>
    </source>
</evidence>
<feature type="transmembrane region" description="Helical" evidence="5">
    <location>
        <begin position="6"/>
        <end position="29"/>
    </location>
</feature>
<reference evidence="6 7" key="1">
    <citation type="submission" date="2020-01" db="EMBL/GenBank/DDBJ databases">
        <title>Microvirga sp. nov., an arsenate reduction bacterium isolated from Tibet hotspring sediments.</title>
        <authorList>
            <person name="Yuan C.-G."/>
        </authorList>
    </citation>
    <scope>NUCLEOTIDE SEQUENCE [LARGE SCALE GENOMIC DNA]</scope>
    <source>
        <strain evidence="6 7">SYSU G3D203</strain>
    </source>
</reference>
<evidence type="ECO:0000256" key="1">
    <source>
        <dbReference type="ARBA" id="ARBA00004141"/>
    </source>
</evidence>
<feature type="transmembrane region" description="Helical" evidence="5">
    <location>
        <begin position="64"/>
        <end position="81"/>
    </location>
</feature>